<gene>
    <name evidence="4" type="ORF">M0H32_00800</name>
</gene>
<dbReference type="Gene3D" id="3.20.20.450">
    <property type="entry name" value="EAL domain"/>
    <property type="match status" value="1"/>
</dbReference>
<dbReference type="PROSITE" id="PS50883">
    <property type="entry name" value="EAL"/>
    <property type="match status" value="1"/>
</dbReference>
<dbReference type="InterPro" id="IPR001633">
    <property type="entry name" value="EAL_dom"/>
</dbReference>
<feature type="compositionally biased region" description="Low complexity" evidence="2">
    <location>
        <begin position="498"/>
        <end position="511"/>
    </location>
</feature>
<dbReference type="SMART" id="SM00052">
    <property type="entry name" value="EAL"/>
    <property type="match status" value="1"/>
</dbReference>
<evidence type="ECO:0000313" key="4">
    <source>
        <dbReference type="EMBL" id="MCK7610681.1"/>
    </source>
</evidence>
<dbReference type="EMBL" id="JALNMJ010000001">
    <property type="protein sequence ID" value="MCK7610681.1"/>
    <property type="molecule type" value="Genomic_DNA"/>
</dbReference>
<protein>
    <submittedName>
        <fullName evidence="4">EAL domain-containing protein</fullName>
    </submittedName>
</protein>
<keyword evidence="5" id="KW-1185">Reference proteome</keyword>
<organism evidence="4 5">
    <name type="scientific">Roseibium sediminicola</name>
    <dbReference type="NCBI Taxonomy" id="2933272"/>
    <lineage>
        <taxon>Bacteria</taxon>
        <taxon>Pseudomonadati</taxon>
        <taxon>Pseudomonadota</taxon>
        <taxon>Alphaproteobacteria</taxon>
        <taxon>Hyphomicrobiales</taxon>
        <taxon>Stappiaceae</taxon>
        <taxon>Roseibium</taxon>
    </lineage>
</organism>
<dbReference type="SUPFAM" id="SSF141868">
    <property type="entry name" value="EAL domain-like"/>
    <property type="match status" value="1"/>
</dbReference>
<feature type="region of interest" description="Disordered" evidence="2">
    <location>
        <begin position="490"/>
        <end position="511"/>
    </location>
</feature>
<keyword evidence="1" id="KW-0175">Coiled coil</keyword>
<comment type="caution">
    <text evidence="4">The sequence shown here is derived from an EMBL/GenBank/DDBJ whole genome shotgun (WGS) entry which is preliminary data.</text>
</comment>
<accession>A0ABT0GMM6</accession>
<proteinExistence type="predicted"/>
<sequence>MAVIALSSATVLVFQFGRPFGEAVSLSLALMCTMILFHLLIGRARDRGAVNEAVDRLEERMSDLDEDVGNLEGRLTGMEHSAPRRTRAEIDPLFAEVEVLGTLVKQMAEAMSDLEARVEDQQAIAPPPRTPSLPRYTQEPQQPHPQEPVYRASQDWPPRQQAEPAAHFAHQPPHEQPAAFAPPPVQAHRDMSELDRRYGVHAPRQGDQPMHRNAYPRPEQSVRDDRAAATTSLADDPVMMPALEKPKPNMAMRELITSALNANRVELHLQPIVTLPQRQVKYYEAFTRLRDAGGNLIEAADFLPEAVHSGQIARIDNLLLFRSIQVVRRLTSRNRNAILFCNISSLSLVDETFFPGFLEFVKANQNFADVLVFEFSQSDVAEMGAMELESLSALYDLGFRFSVDQISDMKMDFNSLAGRGFKYGKLNADYLIGRREAIHGHIHPSDFGDLLHRYGMQLITDHVETESQVLELLDYDVKLAQGNLFSPPRPVRAEVLQGTPAPGPRRTAAAQ</sequence>
<feature type="region of interest" description="Disordered" evidence="2">
    <location>
        <begin position="201"/>
        <end position="231"/>
    </location>
</feature>
<dbReference type="Pfam" id="PF00563">
    <property type="entry name" value="EAL"/>
    <property type="match status" value="1"/>
</dbReference>
<dbReference type="Proteomes" id="UP001431221">
    <property type="component" value="Unassembled WGS sequence"/>
</dbReference>
<dbReference type="InterPro" id="IPR050706">
    <property type="entry name" value="Cyclic-di-GMP_PDE-like"/>
</dbReference>
<evidence type="ECO:0000256" key="1">
    <source>
        <dbReference type="SAM" id="Coils"/>
    </source>
</evidence>
<feature type="region of interest" description="Disordered" evidence="2">
    <location>
        <begin position="118"/>
        <end position="184"/>
    </location>
</feature>
<evidence type="ECO:0000313" key="5">
    <source>
        <dbReference type="Proteomes" id="UP001431221"/>
    </source>
</evidence>
<dbReference type="RefSeq" id="WP_248149502.1">
    <property type="nucleotide sequence ID" value="NZ_JALNMJ010000001.1"/>
</dbReference>
<name>A0ABT0GMM6_9HYPH</name>
<evidence type="ECO:0000259" key="3">
    <source>
        <dbReference type="PROSITE" id="PS50883"/>
    </source>
</evidence>
<evidence type="ECO:0000256" key="2">
    <source>
        <dbReference type="SAM" id="MobiDB-lite"/>
    </source>
</evidence>
<dbReference type="PANTHER" id="PTHR33121:SF79">
    <property type="entry name" value="CYCLIC DI-GMP PHOSPHODIESTERASE PDED-RELATED"/>
    <property type="match status" value="1"/>
</dbReference>
<feature type="coiled-coil region" evidence="1">
    <location>
        <begin position="47"/>
        <end position="74"/>
    </location>
</feature>
<dbReference type="CDD" id="cd01948">
    <property type="entry name" value="EAL"/>
    <property type="match status" value="1"/>
</dbReference>
<dbReference type="PANTHER" id="PTHR33121">
    <property type="entry name" value="CYCLIC DI-GMP PHOSPHODIESTERASE PDEF"/>
    <property type="match status" value="1"/>
</dbReference>
<dbReference type="InterPro" id="IPR035919">
    <property type="entry name" value="EAL_sf"/>
</dbReference>
<reference evidence="4" key="1">
    <citation type="submission" date="2022-04" db="EMBL/GenBank/DDBJ databases">
        <title>Roseibium sp. CAU 1639 isolated from mud.</title>
        <authorList>
            <person name="Kim W."/>
        </authorList>
    </citation>
    <scope>NUCLEOTIDE SEQUENCE</scope>
    <source>
        <strain evidence="4">CAU 1639</strain>
    </source>
</reference>
<feature type="domain" description="EAL" evidence="3">
    <location>
        <begin position="249"/>
        <end position="502"/>
    </location>
</feature>